<dbReference type="KEGG" id="cpas:Clopa_1734"/>
<dbReference type="EMBL" id="CP003261">
    <property type="protein sequence ID" value="AGK96653.1"/>
    <property type="molecule type" value="Genomic_DNA"/>
</dbReference>
<dbReference type="AlphaFoldDB" id="R4K8K4"/>
<proteinExistence type="inferred from homology"/>
<protein>
    <submittedName>
        <fullName evidence="6">Hydrogenase maturation protease</fullName>
    </submittedName>
</protein>
<evidence type="ECO:0000313" key="5">
    <source>
        <dbReference type="EMBL" id="AGK96653.1"/>
    </source>
</evidence>
<dbReference type="KEGG" id="cpas:Clopa_1980"/>
<keyword evidence="4" id="KW-0378">Hydrolase</keyword>
<dbReference type="HOGENOM" id="CLU_099037_0_2_9"/>
<dbReference type="OrthoDB" id="9794619at2"/>
<dbReference type="PANTHER" id="PTHR30302">
    <property type="entry name" value="HYDROGENASE 1 MATURATION PROTEASE"/>
    <property type="match status" value="1"/>
</dbReference>
<keyword evidence="2 6" id="KW-0645">Protease</keyword>
<evidence type="ECO:0000256" key="4">
    <source>
        <dbReference type="ARBA" id="ARBA00022801"/>
    </source>
</evidence>
<dbReference type="GO" id="GO:0016485">
    <property type="term" value="P:protein processing"/>
    <property type="evidence" value="ECO:0007669"/>
    <property type="project" value="TreeGrafter"/>
</dbReference>
<dbReference type="InterPro" id="IPR023430">
    <property type="entry name" value="Pept_HybD-like_dom_sf"/>
</dbReference>
<dbReference type="CDD" id="cd06062">
    <property type="entry name" value="H2MP_MemB-H2up"/>
    <property type="match status" value="1"/>
</dbReference>
<dbReference type="PANTHER" id="PTHR30302:SF1">
    <property type="entry name" value="HYDROGENASE 2 MATURATION PROTEASE"/>
    <property type="match status" value="1"/>
</dbReference>
<reference evidence="6 7" key="1">
    <citation type="submission" date="2012-01" db="EMBL/GenBank/DDBJ databases">
        <title>Complete sequence of chromosome of Clostridium pasteurianum BC1.</title>
        <authorList>
            <consortium name="US DOE Joint Genome Institute"/>
            <person name="Lucas S."/>
            <person name="Han J."/>
            <person name="Lapidus A."/>
            <person name="Cheng J.-F."/>
            <person name="Goodwin L."/>
            <person name="Pitluck S."/>
            <person name="Peters L."/>
            <person name="Mikhailova N."/>
            <person name="Teshima H."/>
            <person name="Detter J.C."/>
            <person name="Han C."/>
            <person name="Tapia R."/>
            <person name="Land M."/>
            <person name="Hauser L."/>
            <person name="Kyrpides N."/>
            <person name="Ivanova N."/>
            <person name="Pagani I."/>
            <person name="Dunn J."/>
            <person name="Taghavi S."/>
            <person name="Francis A."/>
            <person name="van der Lelie D."/>
            <person name="Woyke T."/>
        </authorList>
    </citation>
    <scope>NUCLEOTIDE SEQUENCE [LARGE SCALE GENOMIC DNA]</scope>
    <source>
        <strain evidence="6 7">BC1</strain>
    </source>
</reference>
<dbReference type="PATRIC" id="fig|86416.3.peg.1710"/>
<dbReference type="EMBL" id="CP003261">
    <property type="protein sequence ID" value="AGK96874.1"/>
    <property type="molecule type" value="Genomic_DNA"/>
</dbReference>
<dbReference type="PRINTS" id="PR00446">
    <property type="entry name" value="HYDRGNUPTAKE"/>
</dbReference>
<dbReference type="GO" id="GO:0004190">
    <property type="term" value="F:aspartic-type endopeptidase activity"/>
    <property type="evidence" value="ECO:0007669"/>
    <property type="project" value="UniProtKB-KW"/>
</dbReference>
<dbReference type="Gene3D" id="3.40.50.1450">
    <property type="entry name" value="HybD-like"/>
    <property type="match status" value="1"/>
</dbReference>
<keyword evidence="3" id="KW-0064">Aspartyl protease</keyword>
<name>R4K8K4_CLOPA</name>
<dbReference type="STRING" id="86416.Clopa_1734"/>
<accession>R4K8K4</accession>
<dbReference type="Pfam" id="PF01750">
    <property type="entry name" value="HycI"/>
    <property type="match status" value="1"/>
</dbReference>
<organism evidence="6 7">
    <name type="scientific">Clostridium pasteurianum BC1</name>
    <dbReference type="NCBI Taxonomy" id="86416"/>
    <lineage>
        <taxon>Bacteria</taxon>
        <taxon>Bacillati</taxon>
        <taxon>Bacillota</taxon>
        <taxon>Clostridia</taxon>
        <taxon>Eubacteriales</taxon>
        <taxon>Clostridiaceae</taxon>
        <taxon>Clostridium</taxon>
    </lineage>
</organism>
<dbReference type="SUPFAM" id="SSF53163">
    <property type="entry name" value="HybD-like"/>
    <property type="match status" value="1"/>
</dbReference>
<dbReference type="eggNOG" id="COG0680">
    <property type="taxonomic scope" value="Bacteria"/>
</dbReference>
<evidence type="ECO:0000256" key="3">
    <source>
        <dbReference type="ARBA" id="ARBA00022750"/>
    </source>
</evidence>
<gene>
    <name evidence="5" type="ORF">Clopa_1734</name>
    <name evidence="6" type="ORF">Clopa_1980</name>
</gene>
<keyword evidence="7" id="KW-1185">Reference proteome</keyword>
<evidence type="ECO:0000313" key="7">
    <source>
        <dbReference type="Proteomes" id="UP000013523"/>
    </source>
</evidence>
<dbReference type="NCBIfam" id="TIGR00072">
    <property type="entry name" value="hydrog_prot"/>
    <property type="match status" value="1"/>
</dbReference>
<dbReference type="InterPro" id="IPR000671">
    <property type="entry name" value="Peptidase_A31"/>
</dbReference>
<evidence type="ECO:0000313" key="6">
    <source>
        <dbReference type="EMBL" id="AGK96874.1"/>
    </source>
</evidence>
<sequence length="157" mass="17683">MKDTVILGIGNILLKDDGVGVYTIRELENEKLPSTIELVDGGTSTLDTLSYFLDYKKVIIVDCLKAGYEPGTIYKINPEDIKSYKSENLSIHDVQILDVVKIANMLGKFPKVTIFGIEPEKICLDTEMTETMKNKIPEVIKLLKMELDLKEKQENVS</sequence>
<dbReference type="Proteomes" id="UP000013523">
    <property type="component" value="Chromosome"/>
</dbReference>
<evidence type="ECO:0000256" key="1">
    <source>
        <dbReference type="ARBA" id="ARBA00006814"/>
    </source>
</evidence>
<dbReference type="GO" id="GO:0008047">
    <property type="term" value="F:enzyme activator activity"/>
    <property type="evidence" value="ECO:0007669"/>
    <property type="project" value="InterPro"/>
</dbReference>
<evidence type="ECO:0000256" key="2">
    <source>
        <dbReference type="ARBA" id="ARBA00022670"/>
    </source>
</evidence>
<comment type="similarity">
    <text evidence="1">Belongs to the peptidase A31 family.</text>
</comment>
<dbReference type="RefSeq" id="WP_015614972.1">
    <property type="nucleotide sequence ID" value="NC_021182.1"/>
</dbReference>